<dbReference type="SUPFAM" id="SSF117143">
    <property type="entry name" value="Flagellar hook protein flgE"/>
    <property type="match status" value="1"/>
</dbReference>
<dbReference type="Pfam" id="PF06429">
    <property type="entry name" value="Flg_bbr_C"/>
    <property type="match status" value="1"/>
</dbReference>
<evidence type="ECO:0000256" key="1">
    <source>
        <dbReference type="ARBA" id="ARBA00004117"/>
    </source>
</evidence>
<gene>
    <name evidence="8" type="ORF">K1J50_17355</name>
</gene>
<dbReference type="Pfam" id="PF00460">
    <property type="entry name" value="Flg_bb_rod"/>
    <property type="match status" value="1"/>
</dbReference>
<dbReference type="Proteomes" id="UP001519924">
    <property type="component" value="Unassembled WGS sequence"/>
</dbReference>
<dbReference type="NCBIfam" id="TIGR03506">
    <property type="entry name" value="FlgEFG_subfam"/>
    <property type="match status" value="1"/>
</dbReference>
<keyword evidence="8" id="KW-0966">Cell projection</keyword>
<dbReference type="InterPro" id="IPR037925">
    <property type="entry name" value="FlgE/F/G-like"/>
</dbReference>
<dbReference type="EMBL" id="JAHZUY010000080">
    <property type="protein sequence ID" value="MBW8271246.1"/>
    <property type="molecule type" value="Genomic_DNA"/>
</dbReference>
<evidence type="ECO:0000313" key="8">
    <source>
        <dbReference type="EMBL" id="MBW8271246.1"/>
    </source>
</evidence>
<dbReference type="PANTHER" id="PTHR30435:SF19">
    <property type="entry name" value="FLAGELLAR BASAL-BODY ROD PROTEIN FLGG"/>
    <property type="match status" value="1"/>
</dbReference>
<dbReference type="RefSeq" id="WP_220119020.1">
    <property type="nucleotide sequence ID" value="NZ_JAHZUY010000080.1"/>
</dbReference>
<dbReference type="Pfam" id="PF22692">
    <property type="entry name" value="LlgE_F_G_D1"/>
    <property type="match status" value="1"/>
</dbReference>
<sequence>MDSPGYVVLSRLALQPRAIELLAHNIANADTPGFHAGRMVFTAHLDRQRGVAAPPGGEAVAYAQDRASWRDTAPGPIERTGNPLDIAIAGEGFFAVETPRGERYTRAGRFSLDAERRVVDMEGNAVLDAEGRPIVVAAGDTRLEVLGDGTLRSENGVIARLRIVRFEDPQRLLAEGDRLFAAPAAAPPLPVENPRLVQGAVEGSNVRPVVELTRLMAGLREFQFAAQFAEREGERLGTAVERILRRRGNA</sequence>
<dbReference type="InterPro" id="IPR001444">
    <property type="entry name" value="Flag_bb_rod_N"/>
</dbReference>
<name>A0ABS7F6L7_9PROT</name>
<feature type="domain" description="Flagellar basal body rod protein N-terminal" evidence="5">
    <location>
        <begin position="6"/>
        <end position="34"/>
    </location>
</feature>
<dbReference type="InterPro" id="IPR020013">
    <property type="entry name" value="Flagellar_FlgE/F/G"/>
</dbReference>
<evidence type="ECO:0000313" key="9">
    <source>
        <dbReference type="Proteomes" id="UP001519924"/>
    </source>
</evidence>
<comment type="similarity">
    <text evidence="2 4">Belongs to the flagella basal body rod proteins family.</text>
</comment>
<dbReference type="PANTHER" id="PTHR30435">
    <property type="entry name" value="FLAGELLAR PROTEIN"/>
    <property type="match status" value="1"/>
</dbReference>
<keyword evidence="9" id="KW-1185">Reference proteome</keyword>
<evidence type="ECO:0000256" key="4">
    <source>
        <dbReference type="RuleBase" id="RU362116"/>
    </source>
</evidence>
<comment type="subcellular location">
    <subcellularLocation>
        <location evidence="1 4">Bacterial flagellum basal body</location>
    </subcellularLocation>
</comment>
<feature type="domain" description="Flagellar basal-body/hook protein C-terminal" evidence="6">
    <location>
        <begin position="197"/>
        <end position="239"/>
    </location>
</feature>
<proteinExistence type="inferred from homology"/>
<evidence type="ECO:0000256" key="2">
    <source>
        <dbReference type="ARBA" id="ARBA00009677"/>
    </source>
</evidence>
<evidence type="ECO:0000259" key="6">
    <source>
        <dbReference type="Pfam" id="PF06429"/>
    </source>
</evidence>
<dbReference type="InterPro" id="IPR010930">
    <property type="entry name" value="Flg_bb/hook_C_dom"/>
</dbReference>
<dbReference type="InterPro" id="IPR053967">
    <property type="entry name" value="LlgE_F_G-like_D1"/>
</dbReference>
<reference evidence="8 9" key="1">
    <citation type="submission" date="2021-08" db="EMBL/GenBank/DDBJ databases">
        <title>Caldovatus sediminis gen. nov., sp. nov., a moderately thermophilic bacterium isolated from a hot spring.</title>
        <authorList>
            <person name="Hu C.-J."/>
            <person name="Li W.-J."/>
            <person name="Xian W.-D."/>
        </authorList>
    </citation>
    <scope>NUCLEOTIDE SEQUENCE [LARGE SCALE GENOMIC DNA]</scope>
    <source>
        <strain evidence="8 9">SYSU G05006</strain>
    </source>
</reference>
<protein>
    <submittedName>
        <fullName evidence="8">Flagellar hook-basal body complex protein</fullName>
    </submittedName>
</protein>
<keyword evidence="3 4" id="KW-0975">Bacterial flagellum</keyword>
<keyword evidence="8" id="KW-0282">Flagellum</keyword>
<evidence type="ECO:0000259" key="5">
    <source>
        <dbReference type="Pfam" id="PF00460"/>
    </source>
</evidence>
<accession>A0ABS7F6L7</accession>
<comment type="caution">
    <text evidence="8">The sequence shown here is derived from an EMBL/GenBank/DDBJ whole genome shotgun (WGS) entry which is preliminary data.</text>
</comment>
<keyword evidence="8" id="KW-0969">Cilium</keyword>
<organism evidence="8 9">
    <name type="scientific">Caldovatus aquaticus</name>
    <dbReference type="NCBI Taxonomy" id="2865671"/>
    <lineage>
        <taxon>Bacteria</taxon>
        <taxon>Pseudomonadati</taxon>
        <taxon>Pseudomonadota</taxon>
        <taxon>Alphaproteobacteria</taxon>
        <taxon>Acetobacterales</taxon>
        <taxon>Roseomonadaceae</taxon>
        <taxon>Caldovatus</taxon>
    </lineage>
</organism>
<feature type="domain" description="Flagellar hook protein FlgE/F/G-like D1" evidence="7">
    <location>
        <begin position="87"/>
        <end position="151"/>
    </location>
</feature>
<evidence type="ECO:0000256" key="3">
    <source>
        <dbReference type="ARBA" id="ARBA00023143"/>
    </source>
</evidence>
<evidence type="ECO:0000259" key="7">
    <source>
        <dbReference type="Pfam" id="PF22692"/>
    </source>
</evidence>